<dbReference type="SUPFAM" id="SSF51735">
    <property type="entry name" value="NAD(P)-binding Rossmann-fold domains"/>
    <property type="match status" value="1"/>
</dbReference>
<sequence>MMSLLQVSLNGKSVLVTGCDSGFGYELALRLERMGAVVFAGCVKAQEGGAKELKDLNLKRLHVIQLDVTSDEQVATATDYVSRHIPPQGLWAVVNNAGLNAFGYVEWVPITTCKKVMDVNVWGAVRVIHSFLPLLRDTRGRIVNLSSALSRFSLPNRSTYGITKYGIQALSDSLRFEMKRWGISVSIIEPGSLVSGIFTEDSVKKQAANLWNQIPEAVQKVYTKEFYDNVVGSMLKYSTKGAIPKAPVVDAYVMALVHRYPHPRYQPMELKMKIMAWVNTHLPEWVFERIFT</sequence>
<proteinExistence type="inferred from homology"/>
<dbReference type="EMBL" id="KK853387">
    <property type="protein sequence ID" value="KDR07948.1"/>
    <property type="molecule type" value="Genomic_DNA"/>
</dbReference>
<organism evidence="3 4">
    <name type="scientific">Zootermopsis nevadensis</name>
    <name type="common">Dampwood termite</name>
    <dbReference type="NCBI Taxonomy" id="136037"/>
    <lineage>
        <taxon>Eukaryota</taxon>
        <taxon>Metazoa</taxon>
        <taxon>Ecdysozoa</taxon>
        <taxon>Arthropoda</taxon>
        <taxon>Hexapoda</taxon>
        <taxon>Insecta</taxon>
        <taxon>Pterygota</taxon>
        <taxon>Neoptera</taxon>
        <taxon>Polyneoptera</taxon>
        <taxon>Dictyoptera</taxon>
        <taxon>Blattodea</taxon>
        <taxon>Blattoidea</taxon>
        <taxon>Termitoidae</taxon>
        <taxon>Termopsidae</taxon>
        <taxon>Zootermopsis</taxon>
    </lineage>
</organism>
<dbReference type="OMA" id="SLRHEMY"/>
<dbReference type="PANTHER" id="PTHR43313:SF36">
    <property type="entry name" value="D-BETA-HYDROXYBUTYRATE DEHYDROGENASE, MITOCHONDRIAL"/>
    <property type="match status" value="1"/>
</dbReference>
<protein>
    <submittedName>
        <fullName evidence="3">D-beta-hydroxybutyrate dehydrogenase, mitochondrial</fullName>
    </submittedName>
</protein>
<keyword evidence="4" id="KW-1185">Reference proteome</keyword>
<dbReference type="eggNOG" id="KOG1610">
    <property type="taxonomic scope" value="Eukaryota"/>
</dbReference>
<accession>A0A067QRX2</accession>
<gene>
    <name evidence="3" type="ORF">L798_01602</name>
</gene>
<keyword evidence="1" id="KW-0560">Oxidoreductase</keyword>
<dbReference type="GO" id="GO:0008202">
    <property type="term" value="P:steroid metabolic process"/>
    <property type="evidence" value="ECO:0007669"/>
    <property type="project" value="TreeGrafter"/>
</dbReference>
<comment type="similarity">
    <text evidence="2">Belongs to the short-chain dehydrogenases/reductases (SDR) family.</text>
</comment>
<dbReference type="InterPro" id="IPR036291">
    <property type="entry name" value="NAD(P)-bd_dom_sf"/>
</dbReference>
<dbReference type="GO" id="GO:0016491">
    <property type="term" value="F:oxidoreductase activity"/>
    <property type="evidence" value="ECO:0007669"/>
    <property type="project" value="UniProtKB-KW"/>
</dbReference>
<dbReference type="PRINTS" id="PR00080">
    <property type="entry name" value="SDRFAMILY"/>
</dbReference>
<evidence type="ECO:0000313" key="4">
    <source>
        <dbReference type="Proteomes" id="UP000027135"/>
    </source>
</evidence>
<dbReference type="InterPro" id="IPR002347">
    <property type="entry name" value="SDR_fam"/>
</dbReference>
<dbReference type="Pfam" id="PF00106">
    <property type="entry name" value="adh_short"/>
    <property type="match status" value="1"/>
</dbReference>
<dbReference type="PRINTS" id="PR00081">
    <property type="entry name" value="GDHRDH"/>
</dbReference>
<evidence type="ECO:0000313" key="3">
    <source>
        <dbReference type="EMBL" id="KDR07948.1"/>
    </source>
</evidence>
<dbReference type="InParanoid" id="A0A067QRX2"/>
<reference evidence="3 4" key="1">
    <citation type="journal article" date="2014" name="Nat. Commun.">
        <title>Molecular traces of alternative social organization in a termite genome.</title>
        <authorList>
            <person name="Terrapon N."/>
            <person name="Li C."/>
            <person name="Robertson H.M."/>
            <person name="Ji L."/>
            <person name="Meng X."/>
            <person name="Booth W."/>
            <person name="Chen Z."/>
            <person name="Childers C.P."/>
            <person name="Glastad K.M."/>
            <person name="Gokhale K."/>
            <person name="Gowin J."/>
            <person name="Gronenberg W."/>
            <person name="Hermansen R.A."/>
            <person name="Hu H."/>
            <person name="Hunt B.G."/>
            <person name="Huylmans A.K."/>
            <person name="Khalil S.M."/>
            <person name="Mitchell R.D."/>
            <person name="Munoz-Torres M.C."/>
            <person name="Mustard J.A."/>
            <person name="Pan H."/>
            <person name="Reese J.T."/>
            <person name="Scharf M.E."/>
            <person name="Sun F."/>
            <person name="Vogel H."/>
            <person name="Xiao J."/>
            <person name="Yang W."/>
            <person name="Yang Z."/>
            <person name="Yang Z."/>
            <person name="Zhou J."/>
            <person name="Zhu J."/>
            <person name="Brent C.S."/>
            <person name="Elsik C.G."/>
            <person name="Goodisman M.A."/>
            <person name="Liberles D.A."/>
            <person name="Roe R.M."/>
            <person name="Vargo E.L."/>
            <person name="Vilcinskas A."/>
            <person name="Wang J."/>
            <person name="Bornberg-Bauer E."/>
            <person name="Korb J."/>
            <person name="Zhang G."/>
            <person name="Liebig J."/>
        </authorList>
    </citation>
    <scope>NUCLEOTIDE SEQUENCE [LARGE SCALE GENOMIC DNA]</scope>
    <source>
        <tissue evidence="3">Whole organism</tissue>
    </source>
</reference>
<dbReference type="InterPro" id="IPR020904">
    <property type="entry name" value="Sc_DH/Rdtase_CS"/>
</dbReference>
<dbReference type="PROSITE" id="PS00061">
    <property type="entry name" value="ADH_SHORT"/>
    <property type="match status" value="1"/>
</dbReference>
<name>A0A067QRX2_ZOONE</name>
<evidence type="ECO:0000256" key="1">
    <source>
        <dbReference type="ARBA" id="ARBA00023002"/>
    </source>
</evidence>
<dbReference type="AlphaFoldDB" id="A0A067QRX2"/>
<dbReference type="PANTHER" id="PTHR43313">
    <property type="entry name" value="SHORT-CHAIN DEHYDROGENASE/REDUCTASE FAMILY 9C"/>
    <property type="match status" value="1"/>
</dbReference>
<dbReference type="Gene3D" id="3.40.50.720">
    <property type="entry name" value="NAD(P)-binding Rossmann-like Domain"/>
    <property type="match status" value="1"/>
</dbReference>
<evidence type="ECO:0000256" key="2">
    <source>
        <dbReference type="RuleBase" id="RU000363"/>
    </source>
</evidence>
<dbReference type="Proteomes" id="UP000027135">
    <property type="component" value="Unassembled WGS sequence"/>
</dbReference>